<feature type="transmembrane region" description="Helical" evidence="1">
    <location>
        <begin position="234"/>
        <end position="254"/>
    </location>
</feature>
<keyword evidence="1" id="KW-0472">Membrane</keyword>
<feature type="transmembrane region" description="Helical" evidence="1">
    <location>
        <begin position="359"/>
        <end position="379"/>
    </location>
</feature>
<reference evidence="2 3" key="1">
    <citation type="submission" date="2018-03" db="EMBL/GenBank/DDBJ databases">
        <title>Complete Genome Sequence of the Chinese traditional Highland Barley wine Isolate Lactobacillus reuteri WHH1689.</title>
        <authorList>
            <person name="Chen S."/>
            <person name="Chen L."/>
            <person name="Chen L."/>
            <person name="Li Y."/>
        </authorList>
    </citation>
    <scope>NUCLEOTIDE SEQUENCE [LARGE SCALE GENOMIC DNA]</scope>
    <source>
        <strain evidence="2 3">WHH1689</strain>
    </source>
</reference>
<feature type="transmembrane region" description="Helical" evidence="1">
    <location>
        <begin position="158"/>
        <end position="176"/>
    </location>
</feature>
<evidence type="ECO:0000313" key="2">
    <source>
        <dbReference type="EMBL" id="AWD62859.1"/>
    </source>
</evidence>
<sequence length="398" mass="46233">MDLSKKTHQLFNAPISGTQLYFLAFVIYFIPAYLIDTTFTVYLSWSKLRIISYIAIPILLLKIYVLDNWNWRQLIIVSVFLIIGVLGWRAAKYPEILMMMVFVIGARGVPFNEIISWYFYLSLSFIMAIAIISLLNIIPNLTYYSMLRPTRYSLGMAYTTFVASHIVYISLAYCYLRFSKLKWIDYLAIFLIGLVVMKVTDTRLDFYEMILLIPIMIIAQRAEKGQKYSRYFASFWCIATPFLASITLISAYFYNQNNHIFFKLNSLLSGRLHLSHVGFERYPITLFGRKIVEHSFGGTKGATFANHNLFELSTNYFYLDSSFVRMLLVWGSIIFVLVIGTIMWITIRGTAHKEYVLPAIFLLIAINAVLEPHILQIIYNPFLLALLAKETKFREIKE</sequence>
<feature type="transmembrane region" description="Helical" evidence="1">
    <location>
        <begin position="206"/>
        <end position="222"/>
    </location>
</feature>
<organism evidence="2 3">
    <name type="scientific">Limosilactobacillus reuteri</name>
    <name type="common">Lactobacillus reuteri</name>
    <dbReference type="NCBI Taxonomy" id="1598"/>
    <lineage>
        <taxon>Bacteria</taxon>
        <taxon>Bacillati</taxon>
        <taxon>Bacillota</taxon>
        <taxon>Bacilli</taxon>
        <taxon>Lactobacillales</taxon>
        <taxon>Lactobacillaceae</taxon>
        <taxon>Limosilactobacillus</taxon>
    </lineage>
</organism>
<name>A0A2S1ESR1_LIMRT</name>
<feature type="transmembrane region" description="Helical" evidence="1">
    <location>
        <begin position="72"/>
        <end position="91"/>
    </location>
</feature>
<accession>A0A2S1ESR1</accession>
<keyword evidence="1" id="KW-1133">Transmembrane helix</keyword>
<feature type="transmembrane region" description="Helical" evidence="1">
    <location>
        <begin position="50"/>
        <end position="66"/>
    </location>
</feature>
<evidence type="ECO:0000313" key="3">
    <source>
        <dbReference type="Proteomes" id="UP000244369"/>
    </source>
</evidence>
<feature type="transmembrane region" description="Helical" evidence="1">
    <location>
        <begin position="117"/>
        <end position="138"/>
    </location>
</feature>
<dbReference type="EMBL" id="CP027805">
    <property type="protein sequence ID" value="AWD62859.1"/>
    <property type="molecule type" value="Genomic_DNA"/>
</dbReference>
<protein>
    <submittedName>
        <fullName evidence="2">Polymerase</fullName>
    </submittedName>
</protein>
<feature type="transmembrane region" description="Helical" evidence="1">
    <location>
        <begin position="20"/>
        <end position="43"/>
    </location>
</feature>
<proteinExistence type="predicted"/>
<dbReference type="Proteomes" id="UP000244369">
    <property type="component" value="Chromosome"/>
</dbReference>
<evidence type="ECO:0000256" key="1">
    <source>
        <dbReference type="SAM" id="Phobius"/>
    </source>
</evidence>
<keyword evidence="1" id="KW-0812">Transmembrane</keyword>
<feature type="transmembrane region" description="Helical" evidence="1">
    <location>
        <begin position="327"/>
        <end position="347"/>
    </location>
</feature>
<gene>
    <name evidence="2" type="ORF">LWHH1689_1571</name>
</gene>
<feature type="transmembrane region" description="Helical" evidence="1">
    <location>
        <begin position="183"/>
        <end position="200"/>
    </location>
</feature>
<dbReference type="AlphaFoldDB" id="A0A2S1ESR1"/>